<reference evidence="3" key="1">
    <citation type="submission" date="2015-07" db="EMBL/GenBank/DDBJ databases">
        <title>Draft Genome Sequences of Anaerolinea thermolimosa IMO-1, Bellilinea caldifistulae GOMI-1, Leptolinea tardivitalis YMTK-2, Levilinea saccharolytica KIBI-1,Longilinea arvoryzae KOME-1, Previously Described as Members of the Anaerolineaceae (Chloroflexi).</title>
        <authorList>
            <person name="Sekiguchi Y."/>
            <person name="Ohashi A."/>
            <person name="Matsuura N."/>
            <person name="Tourlousse M.D."/>
        </authorList>
    </citation>
    <scope>NUCLEOTIDE SEQUENCE [LARGE SCALE GENOMIC DNA]</scope>
    <source>
        <strain evidence="3">KOME-1</strain>
    </source>
</reference>
<evidence type="ECO:0000313" key="4">
    <source>
        <dbReference type="Proteomes" id="UP000055060"/>
    </source>
</evidence>
<dbReference type="GO" id="GO:0004029">
    <property type="term" value="F:aldehyde dehydrogenase (NAD+) activity"/>
    <property type="evidence" value="ECO:0007669"/>
    <property type="project" value="TreeGrafter"/>
</dbReference>
<proteinExistence type="predicted"/>
<evidence type="ECO:0000259" key="2">
    <source>
        <dbReference type="Pfam" id="PF01370"/>
    </source>
</evidence>
<dbReference type="AlphaFoldDB" id="A0A0S7BF68"/>
<dbReference type="PANTHER" id="PTHR48079:SF6">
    <property type="entry name" value="NAD(P)-BINDING DOMAIN-CONTAINING PROTEIN-RELATED"/>
    <property type="match status" value="1"/>
</dbReference>
<dbReference type="Pfam" id="PF01370">
    <property type="entry name" value="Epimerase"/>
    <property type="match status" value="1"/>
</dbReference>
<keyword evidence="4" id="KW-1185">Reference proteome</keyword>
<feature type="domain" description="NAD-dependent epimerase/dehydratase" evidence="2">
    <location>
        <begin position="3"/>
        <end position="236"/>
    </location>
</feature>
<accession>A0A0S7BF68</accession>
<dbReference type="GO" id="GO:0005737">
    <property type="term" value="C:cytoplasm"/>
    <property type="evidence" value="ECO:0007669"/>
    <property type="project" value="TreeGrafter"/>
</dbReference>
<feature type="compositionally biased region" description="Polar residues" evidence="1">
    <location>
        <begin position="332"/>
        <end position="345"/>
    </location>
</feature>
<feature type="region of interest" description="Disordered" evidence="1">
    <location>
        <begin position="332"/>
        <end position="360"/>
    </location>
</feature>
<sequence length="360" mass="38264">MKILVTGSTGFIGSQLCRALVEAGHHVLAFHRASSSLGALEGLPDCSGPDQPGCLEHIIGDVTQPETLPAALQGVEAVFHTAGLVSASAQPGRLYAVNVEGTRALLEAARTAGVRRVVFTSSASALGVPLSGPAPVDERHTWNFIPQHWPYAYTKYQAELEIQKSVATGQDVVIVNPSLVFGAGDIYNASRSILARAADRQVGFVTEGGLNVVHIRDVVAGHLAALEKGRRGERYLLCGQNLTHLELLQIASAAAGVPAPTLVLPAGLVRSLAGPLHLLQSFIDLPVSPSLLPLAGYYFYYDGSKARGDLGLPEPRPAEEAIREALEWLMEQRSNSRPNAGQSLKTVPLEKSVGKERKSK</sequence>
<dbReference type="Proteomes" id="UP000055060">
    <property type="component" value="Unassembled WGS sequence"/>
</dbReference>
<evidence type="ECO:0000256" key="1">
    <source>
        <dbReference type="SAM" id="MobiDB-lite"/>
    </source>
</evidence>
<dbReference type="InterPro" id="IPR036291">
    <property type="entry name" value="NAD(P)-bd_dom_sf"/>
</dbReference>
<organism evidence="3">
    <name type="scientific">Longilinea arvoryzae</name>
    <dbReference type="NCBI Taxonomy" id="360412"/>
    <lineage>
        <taxon>Bacteria</taxon>
        <taxon>Bacillati</taxon>
        <taxon>Chloroflexota</taxon>
        <taxon>Anaerolineae</taxon>
        <taxon>Anaerolineales</taxon>
        <taxon>Anaerolineaceae</taxon>
        <taxon>Longilinea</taxon>
    </lineage>
</organism>
<dbReference type="InterPro" id="IPR001509">
    <property type="entry name" value="Epimerase_deHydtase"/>
</dbReference>
<gene>
    <name evidence="3" type="ORF">LARV_00852</name>
</gene>
<dbReference type="PANTHER" id="PTHR48079">
    <property type="entry name" value="PROTEIN YEEZ"/>
    <property type="match status" value="1"/>
</dbReference>
<dbReference type="SUPFAM" id="SSF51735">
    <property type="entry name" value="NAD(P)-binding Rossmann-fold domains"/>
    <property type="match status" value="1"/>
</dbReference>
<dbReference type="STRING" id="360412.LARV_00852"/>
<dbReference type="OrthoDB" id="9807212at2"/>
<dbReference type="Gene3D" id="3.40.50.720">
    <property type="entry name" value="NAD(P)-binding Rossmann-like Domain"/>
    <property type="match status" value="1"/>
</dbReference>
<evidence type="ECO:0000313" key="3">
    <source>
        <dbReference type="EMBL" id="GAP13110.1"/>
    </source>
</evidence>
<dbReference type="EMBL" id="DF967972">
    <property type="protein sequence ID" value="GAP13110.1"/>
    <property type="molecule type" value="Genomic_DNA"/>
</dbReference>
<dbReference type="RefSeq" id="WP_075072468.1">
    <property type="nucleotide sequence ID" value="NZ_DF967972.1"/>
</dbReference>
<protein>
    <submittedName>
        <fullName evidence="3">Nucleoside-diphosphate-sugar epimerase</fullName>
    </submittedName>
</protein>
<dbReference type="InterPro" id="IPR051783">
    <property type="entry name" value="NAD(P)-dependent_oxidoreduct"/>
</dbReference>
<name>A0A0S7BF68_9CHLR</name>